<dbReference type="AlphaFoldDB" id="A0A7Z0LWU3"/>
<gene>
    <name evidence="1" type="ORF">HZS80_20940</name>
</gene>
<dbReference type="Proteomes" id="UP000526892">
    <property type="component" value="Unassembled WGS sequence"/>
</dbReference>
<keyword evidence="2" id="KW-1185">Reference proteome</keyword>
<reference evidence="1 2" key="1">
    <citation type="journal article" date="2003" name="Extremophiles">
        <title>Halomonas glaciei sp. nov. isolated from fast ice of Adelie Land, Antarctica.</title>
        <authorList>
            <person name="Reddy G.S."/>
            <person name="Raghavan P.U."/>
            <person name="Sarita N.B."/>
            <person name="Prakash J.S."/>
            <person name="Nagesh N."/>
            <person name="Delille D."/>
            <person name="Shivaji S."/>
        </authorList>
    </citation>
    <scope>NUCLEOTIDE SEQUENCE [LARGE SCALE GENOMIC DNA]</scope>
    <source>
        <strain evidence="1 2">DD39</strain>
    </source>
</reference>
<evidence type="ECO:0000313" key="2">
    <source>
        <dbReference type="Proteomes" id="UP000526892"/>
    </source>
</evidence>
<name>A0A7Z0LWU3_9GAMM</name>
<organism evidence="1 2">
    <name type="scientific">Vreelandella glaciei</name>
    <dbReference type="NCBI Taxonomy" id="186761"/>
    <lineage>
        <taxon>Bacteria</taxon>
        <taxon>Pseudomonadati</taxon>
        <taxon>Pseudomonadota</taxon>
        <taxon>Gammaproteobacteria</taxon>
        <taxon>Oceanospirillales</taxon>
        <taxon>Halomonadaceae</taxon>
        <taxon>Vreelandella</taxon>
    </lineage>
</organism>
<proteinExistence type="predicted"/>
<sequence length="63" mass="7251">MPHEFRLALDEELDTQLEAVRQQQGLETLDQAAEWLTRRRLRKGTASLTGRGRALYEIRGPSD</sequence>
<comment type="caution">
    <text evidence="1">The sequence shown here is derived from an EMBL/GenBank/DDBJ whole genome shotgun (WGS) entry which is preliminary data.</text>
</comment>
<evidence type="ECO:0000313" key="1">
    <source>
        <dbReference type="EMBL" id="NYS80135.1"/>
    </source>
</evidence>
<dbReference type="RefSeq" id="WP_179917212.1">
    <property type="nucleotide sequence ID" value="NZ_JACCDE010000042.1"/>
</dbReference>
<protein>
    <submittedName>
        <fullName evidence="1">Uncharacterized protein</fullName>
    </submittedName>
</protein>
<accession>A0A7Z0LWU3</accession>
<dbReference type="EMBL" id="JACCDE010000042">
    <property type="protein sequence ID" value="NYS80135.1"/>
    <property type="molecule type" value="Genomic_DNA"/>
</dbReference>